<gene>
    <name evidence="1" type="ORF">VFH_V058400</name>
</gene>
<dbReference type="EMBL" id="OX451740">
    <property type="protein sequence ID" value="CAI8612937.1"/>
    <property type="molecule type" value="Genomic_DNA"/>
</dbReference>
<dbReference type="Proteomes" id="UP001157006">
    <property type="component" value="Chromosome 5"/>
</dbReference>
<dbReference type="AlphaFoldDB" id="A0AAV1ARH6"/>
<protein>
    <submittedName>
        <fullName evidence="1">Uncharacterized protein</fullName>
    </submittedName>
</protein>
<proteinExistence type="predicted"/>
<evidence type="ECO:0000313" key="1">
    <source>
        <dbReference type="EMBL" id="CAI8612937.1"/>
    </source>
</evidence>
<keyword evidence="2" id="KW-1185">Reference proteome</keyword>
<evidence type="ECO:0000313" key="2">
    <source>
        <dbReference type="Proteomes" id="UP001157006"/>
    </source>
</evidence>
<sequence length="130" mass="15208">MWLVKMILHQMDMIERRFGDEKSNLLDEFERDSFEVHAAQLNRAMLRRSLSEPGLQMSQTRLIDMAPIPLVNQVMQGPHHGNGLGFRCVMKKFLKPIFGKKKYLRGGRKHVSSDPKDIMFCKVFSRSLRF</sequence>
<dbReference type="PANTHER" id="PTHR48196:SF1">
    <property type="entry name" value="DUF630 DOMAIN-CONTAINING PROTEIN"/>
    <property type="match status" value="1"/>
</dbReference>
<accession>A0AAV1ARH6</accession>
<dbReference type="PANTHER" id="PTHR48196">
    <property type="entry name" value="DUF630 DOMAIN-CONTAINING PROTEIN"/>
    <property type="match status" value="1"/>
</dbReference>
<name>A0AAV1ARH6_VICFA</name>
<reference evidence="1 2" key="1">
    <citation type="submission" date="2023-01" db="EMBL/GenBank/DDBJ databases">
        <authorList>
            <person name="Kreplak J."/>
        </authorList>
    </citation>
    <scope>NUCLEOTIDE SEQUENCE [LARGE SCALE GENOMIC DNA]</scope>
</reference>
<organism evidence="1 2">
    <name type="scientific">Vicia faba</name>
    <name type="common">Broad bean</name>
    <name type="synonym">Faba vulgaris</name>
    <dbReference type="NCBI Taxonomy" id="3906"/>
    <lineage>
        <taxon>Eukaryota</taxon>
        <taxon>Viridiplantae</taxon>
        <taxon>Streptophyta</taxon>
        <taxon>Embryophyta</taxon>
        <taxon>Tracheophyta</taxon>
        <taxon>Spermatophyta</taxon>
        <taxon>Magnoliopsida</taxon>
        <taxon>eudicotyledons</taxon>
        <taxon>Gunneridae</taxon>
        <taxon>Pentapetalae</taxon>
        <taxon>rosids</taxon>
        <taxon>fabids</taxon>
        <taxon>Fabales</taxon>
        <taxon>Fabaceae</taxon>
        <taxon>Papilionoideae</taxon>
        <taxon>50 kb inversion clade</taxon>
        <taxon>NPAAA clade</taxon>
        <taxon>Hologalegina</taxon>
        <taxon>IRL clade</taxon>
        <taxon>Fabeae</taxon>
        <taxon>Vicia</taxon>
    </lineage>
</organism>